<accession>A0A8R1V1N9</accession>
<accession>A0A2A6B2R4</accession>
<reference evidence="2" key="1">
    <citation type="journal article" date="2008" name="Nat. Genet.">
        <title>The Pristionchus pacificus genome provides a unique perspective on nematode lifestyle and parasitism.</title>
        <authorList>
            <person name="Dieterich C."/>
            <person name="Clifton S.W."/>
            <person name="Schuster L.N."/>
            <person name="Chinwalla A."/>
            <person name="Delehaunty K."/>
            <person name="Dinkelacker I."/>
            <person name="Fulton L."/>
            <person name="Fulton R."/>
            <person name="Godfrey J."/>
            <person name="Minx P."/>
            <person name="Mitreva M."/>
            <person name="Roeseler W."/>
            <person name="Tian H."/>
            <person name="Witte H."/>
            <person name="Yang S.P."/>
            <person name="Wilson R.K."/>
            <person name="Sommer R.J."/>
        </authorList>
    </citation>
    <scope>NUCLEOTIDE SEQUENCE [LARGE SCALE GENOMIC DNA]</scope>
    <source>
        <strain evidence="2">PS312</strain>
    </source>
</reference>
<protein>
    <submittedName>
        <fullName evidence="1">Uncharacterized protein</fullName>
    </submittedName>
</protein>
<name>A0A2A6B2R4_PRIPA</name>
<organism evidence="1 2">
    <name type="scientific">Pristionchus pacificus</name>
    <name type="common">Parasitic nematode worm</name>
    <dbReference type="NCBI Taxonomy" id="54126"/>
    <lineage>
        <taxon>Eukaryota</taxon>
        <taxon>Metazoa</taxon>
        <taxon>Ecdysozoa</taxon>
        <taxon>Nematoda</taxon>
        <taxon>Chromadorea</taxon>
        <taxon>Rhabditida</taxon>
        <taxon>Rhabditina</taxon>
        <taxon>Diplogasteromorpha</taxon>
        <taxon>Diplogasteroidea</taxon>
        <taxon>Neodiplogasteridae</taxon>
        <taxon>Pristionchus</taxon>
    </lineage>
</organism>
<proteinExistence type="predicted"/>
<keyword evidence="2" id="KW-1185">Reference proteome</keyword>
<reference evidence="1" key="2">
    <citation type="submission" date="2022-06" db="UniProtKB">
        <authorList>
            <consortium name="EnsemblMetazoa"/>
        </authorList>
    </citation>
    <scope>IDENTIFICATION</scope>
    <source>
        <strain evidence="1">PS312</strain>
    </source>
</reference>
<dbReference type="AlphaFoldDB" id="A0A2A6B2R4"/>
<gene>
    <name evidence="1" type="primary">WBGene00284636</name>
</gene>
<dbReference type="Proteomes" id="UP000005239">
    <property type="component" value="Unassembled WGS sequence"/>
</dbReference>
<evidence type="ECO:0000313" key="1">
    <source>
        <dbReference type="EnsemblMetazoa" id="PPA46267.1"/>
    </source>
</evidence>
<dbReference type="EnsemblMetazoa" id="PPA46267.1">
    <property type="protein sequence ID" value="PPA46267.1"/>
    <property type="gene ID" value="WBGene00284636"/>
</dbReference>
<sequence length="82" mass="9365">MPNENATDSAQLPAFMTQFLTAMSEMQKSMVDMAKGQNEKYETLLEKFTESVTSRGGRRDTNFCDVNSRVEVEATMEHYVMQ</sequence>
<evidence type="ECO:0000313" key="2">
    <source>
        <dbReference type="Proteomes" id="UP000005239"/>
    </source>
</evidence>